<evidence type="ECO:0000313" key="1">
    <source>
        <dbReference type="EMBL" id="MBK1865171.1"/>
    </source>
</evidence>
<protein>
    <submittedName>
        <fullName evidence="1">Metallophosphoesterase</fullName>
    </submittedName>
</protein>
<evidence type="ECO:0000313" key="2">
    <source>
        <dbReference type="Proteomes" id="UP000616151"/>
    </source>
</evidence>
<dbReference type="EMBL" id="JAENHL010000004">
    <property type="protein sequence ID" value="MBK1865171.1"/>
    <property type="molecule type" value="Genomic_DNA"/>
</dbReference>
<accession>A0ACC5QXQ8</accession>
<comment type="caution">
    <text evidence="1">The sequence shown here is derived from an EMBL/GenBank/DDBJ whole genome shotgun (WGS) entry which is preliminary data.</text>
</comment>
<proteinExistence type="predicted"/>
<gene>
    <name evidence="1" type="ORF">JHL16_02310</name>
</gene>
<sequence length="296" mass="32126">MNRRTFFKWLGGLALSGAAMTGYAFGIEPGFMLRVQQYKLTPPGWPADFKLRIAVLTDIHAGEPYMGLGRIERIVETTNALKPDLALLLGDFSTGHRMITRQVPIKDTAAACAGLAAPLGRHAILGNHDWWDDRAAQKRQSGPSLYGDTLKAAGIPVYENDGVRLEHNGRPFWLLGLGDQLAFVRGRGRFTGVDDLDGTLAKVTDDAPIILMIHEPDAFIKVPKRVSLTLAGHTHGGQVRLFGYSPVVPSGYGNRFAYGHVVEDDRHLIVSGGLGCSILPVRFGVPPEIVLIELGG</sequence>
<organism evidence="1 2">
    <name type="scientific">Taklimakanibacter albus</name>
    <dbReference type="NCBI Taxonomy" id="2800327"/>
    <lineage>
        <taxon>Bacteria</taxon>
        <taxon>Pseudomonadati</taxon>
        <taxon>Pseudomonadota</taxon>
        <taxon>Alphaproteobacteria</taxon>
        <taxon>Hyphomicrobiales</taxon>
        <taxon>Aestuariivirgaceae</taxon>
        <taxon>Taklimakanibacter</taxon>
    </lineage>
</organism>
<reference evidence="1" key="1">
    <citation type="submission" date="2021-01" db="EMBL/GenBank/DDBJ databases">
        <authorList>
            <person name="Sun Q."/>
        </authorList>
    </citation>
    <scope>NUCLEOTIDE SEQUENCE</scope>
    <source>
        <strain evidence="1">YIM B02566</strain>
    </source>
</reference>
<dbReference type="Proteomes" id="UP000616151">
    <property type="component" value="Unassembled WGS sequence"/>
</dbReference>
<name>A0ACC5QXQ8_9HYPH</name>
<keyword evidence="2" id="KW-1185">Reference proteome</keyword>